<reference evidence="1" key="1">
    <citation type="submission" date="2016-07" db="EMBL/GenBank/DDBJ databases">
        <authorList>
            <person name="Bretaudeau A."/>
        </authorList>
    </citation>
    <scope>NUCLEOTIDE SEQUENCE</scope>
    <source>
        <strain evidence="1">Rice</strain>
        <tissue evidence="1">Whole body</tissue>
    </source>
</reference>
<accession>A0A2H1VRH2</accession>
<gene>
    <name evidence="1" type="ORF">SFRICE_038434</name>
</gene>
<protein>
    <submittedName>
        <fullName evidence="1">SFRICE_038434</fullName>
    </submittedName>
</protein>
<dbReference type="EMBL" id="ODYU01003971">
    <property type="protein sequence ID" value="SOQ43376.1"/>
    <property type="molecule type" value="Genomic_DNA"/>
</dbReference>
<name>A0A2H1VRH2_SPOFR</name>
<sequence length="134" mass="15081">MIVLLYASALLGRLDRSDTTTAQKTHMKQPNACVLFPGFNTFGHGAERDEFPFTGQVRPNLSKHLQLLCTRIYSRYSHETTGTLKSGASQGHECLSWIPQRNKSGDIIGGEEKHDTYHFPPIKSILFYAQDNKV</sequence>
<dbReference type="AlphaFoldDB" id="A0A2H1VRH2"/>
<organism evidence="1">
    <name type="scientific">Spodoptera frugiperda</name>
    <name type="common">Fall armyworm</name>
    <dbReference type="NCBI Taxonomy" id="7108"/>
    <lineage>
        <taxon>Eukaryota</taxon>
        <taxon>Metazoa</taxon>
        <taxon>Ecdysozoa</taxon>
        <taxon>Arthropoda</taxon>
        <taxon>Hexapoda</taxon>
        <taxon>Insecta</taxon>
        <taxon>Pterygota</taxon>
        <taxon>Neoptera</taxon>
        <taxon>Endopterygota</taxon>
        <taxon>Lepidoptera</taxon>
        <taxon>Glossata</taxon>
        <taxon>Ditrysia</taxon>
        <taxon>Noctuoidea</taxon>
        <taxon>Noctuidae</taxon>
        <taxon>Amphipyrinae</taxon>
        <taxon>Spodoptera</taxon>
    </lineage>
</organism>
<proteinExistence type="predicted"/>
<evidence type="ECO:0000313" key="1">
    <source>
        <dbReference type="EMBL" id="SOQ43376.1"/>
    </source>
</evidence>